<keyword evidence="2" id="KW-1185">Reference proteome</keyword>
<reference evidence="1" key="1">
    <citation type="submission" date="2023-06" db="EMBL/GenBank/DDBJ databases">
        <title>Multi-omics analyses reveal the molecular pathogenesis toolkit of Lasiodiplodia hormozganensis, a cross-kingdom pathogen.</title>
        <authorList>
            <person name="Felix C."/>
            <person name="Meneses R."/>
            <person name="Goncalves M.F.M."/>
            <person name="Tilleman L."/>
            <person name="Duarte A.S."/>
            <person name="Jorrin-Novo J.V."/>
            <person name="Van De Peer Y."/>
            <person name="Deforce D."/>
            <person name="Van Nieuwerburgh F."/>
            <person name="Esteves A.C."/>
            <person name="Alves A."/>
        </authorList>
    </citation>
    <scope>NUCLEOTIDE SEQUENCE</scope>
    <source>
        <strain evidence="1">CBS 339.90</strain>
    </source>
</reference>
<dbReference type="InterPro" id="IPR011032">
    <property type="entry name" value="GroES-like_sf"/>
</dbReference>
<name>A0AA39TUS7_9PEZI</name>
<comment type="caution">
    <text evidence="1">The sequence shown here is derived from an EMBL/GenBank/DDBJ whole genome shotgun (WGS) entry which is preliminary data.</text>
</comment>
<protein>
    <submittedName>
        <fullName evidence="1">Uncharacterized protein</fullName>
    </submittedName>
</protein>
<dbReference type="AlphaFoldDB" id="A0AA39TUS7"/>
<dbReference type="Proteomes" id="UP001175001">
    <property type="component" value="Unassembled WGS sequence"/>
</dbReference>
<evidence type="ECO:0000313" key="2">
    <source>
        <dbReference type="Proteomes" id="UP001175001"/>
    </source>
</evidence>
<dbReference type="EMBL" id="JAUJDW010000350">
    <property type="protein sequence ID" value="KAK0608948.1"/>
    <property type="molecule type" value="Genomic_DNA"/>
</dbReference>
<accession>A0AA39TUS7</accession>
<dbReference type="SUPFAM" id="SSF50129">
    <property type="entry name" value="GroES-like"/>
    <property type="match status" value="1"/>
</dbReference>
<gene>
    <name evidence="1" type="ORF">DIS24_g12654</name>
</gene>
<proteinExistence type="predicted"/>
<sequence length="73" mass="7782">MPTPPPPLPQTMRAQQLHAYNTPYTLSSTLPLPVPTHPNDLLIRVTAASYCHTDAVLAAGQMPGLPASFPHIG</sequence>
<evidence type="ECO:0000313" key="1">
    <source>
        <dbReference type="EMBL" id="KAK0608948.1"/>
    </source>
</evidence>
<feature type="non-terminal residue" evidence="1">
    <location>
        <position position="73"/>
    </location>
</feature>
<organism evidence="1 2">
    <name type="scientific">Lasiodiplodia hormozganensis</name>
    <dbReference type="NCBI Taxonomy" id="869390"/>
    <lineage>
        <taxon>Eukaryota</taxon>
        <taxon>Fungi</taxon>
        <taxon>Dikarya</taxon>
        <taxon>Ascomycota</taxon>
        <taxon>Pezizomycotina</taxon>
        <taxon>Dothideomycetes</taxon>
        <taxon>Dothideomycetes incertae sedis</taxon>
        <taxon>Botryosphaeriales</taxon>
        <taxon>Botryosphaeriaceae</taxon>
        <taxon>Lasiodiplodia</taxon>
    </lineage>
</organism>
<dbReference type="Gene3D" id="3.90.180.10">
    <property type="entry name" value="Medium-chain alcohol dehydrogenases, catalytic domain"/>
    <property type="match status" value="1"/>
</dbReference>